<name>A0A4U2YGY2_9ACTN</name>
<dbReference type="Proteomes" id="UP000307808">
    <property type="component" value="Unassembled WGS sequence"/>
</dbReference>
<feature type="transmembrane region" description="Helical" evidence="5">
    <location>
        <begin position="128"/>
        <end position="145"/>
    </location>
</feature>
<reference evidence="7 8" key="1">
    <citation type="submission" date="2019-04" db="EMBL/GenBank/DDBJ databases">
        <authorList>
            <person name="Dong K."/>
        </authorList>
    </citation>
    <scope>NUCLEOTIDE SEQUENCE [LARGE SCALE GENOMIC DNA]</scope>
    <source>
        <strain evidence="8">dk3543</strain>
    </source>
</reference>
<dbReference type="RefSeq" id="WP_137067297.1">
    <property type="nucleotide sequence ID" value="NZ_CP040748.1"/>
</dbReference>
<gene>
    <name evidence="7" type="ORF">FC770_15865</name>
</gene>
<sequence length="350" mass="36013">MTAPPSPTSWRRQVVRLGPHAGAHRVALRASLSLAVPLLLLWASGRMEWSIYAAFGAFVALYGRHDVAAHRWRLQVTLGVMFVAAVVSGTAVGLSDERAWLAVPGATLVAAVGSYASDAQGWHPPGPLFLVFAFGACASIPSTAADLLPALLVSAATAAFAVLVGGAGGWWRGRRGAGVATAPPRSSDWASVARRHVVRCALSCLVAGSAATALSGPLGIGHPYWAMVAAVVPLVARDWSQQVTRGVQRLLGTFGGLLVAAGLLSLHLPVLALIGVVVALQGAAELLIGRNYALALLVVTPLALLMVHLVAPTSVRELLVDRGVETLLGVAVGVGLGWVTRRPVGAPASA</sequence>
<feature type="transmembrane region" description="Helical" evidence="5">
    <location>
        <begin position="292"/>
        <end position="311"/>
    </location>
</feature>
<dbReference type="OrthoDB" id="4989419at2"/>
<evidence type="ECO:0000256" key="4">
    <source>
        <dbReference type="ARBA" id="ARBA00023136"/>
    </source>
</evidence>
<feature type="transmembrane region" description="Helical" evidence="5">
    <location>
        <begin position="251"/>
        <end position="280"/>
    </location>
</feature>
<organism evidence="7 8">
    <name type="scientific">Nocardioides jishulii</name>
    <dbReference type="NCBI Taxonomy" id="2575440"/>
    <lineage>
        <taxon>Bacteria</taxon>
        <taxon>Bacillati</taxon>
        <taxon>Actinomycetota</taxon>
        <taxon>Actinomycetes</taxon>
        <taxon>Propionibacteriales</taxon>
        <taxon>Nocardioidaceae</taxon>
        <taxon>Nocardioides</taxon>
    </lineage>
</organism>
<feature type="transmembrane region" description="Helical" evidence="5">
    <location>
        <begin position="49"/>
        <end position="64"/>
    </location>
</feature>
<evidence type="ECO:0000259" key="6">
    <source>
        <dbReference type="Pfam" id="PF13515"/>
    </source>
</evidence>
<feature type="domain" description="Integral membrane bound transporter" evidence="6">
    <location>
        <begin position="213"/>
        <end position="334"/>
    </location>
</feature>
<protein>
    <submittedName>
        <fullName evidence="7">FUSC family protein</fullName>
    </submittedName>
</protein>
<dbReference type="InterPro" id="IPR049453">
    <property type="entry name" value="Memb_transporter_dom"/>
</dbReference>
<comment type="caution">
    <text evidence="7">The sequence shown here is derived from an EMBL/GenBank/DDBJ whole genome shotgun (WGS) entry which is preliminary data.</text>
</comment>
<dbReference type="EMBL" id="SZPY01000005">
    <property type="protein sequence ID" value="TKI60286.1"/>
    <property type="molecule type" value="Genomic_DNA"/>
</dbReference>
<keyword evidence="4 5" id="KW-0472">Membrane</keyword>
<keyword evidence="8" id="KW-1185">Reference proteome</keyword>
<dbReference type="GO" id="GO:0016020">
    <property type="term" value="C:membrane"/>
    <property type="evidence" value="ECO:0007669"/>
    <property type="project" value="UniProtKB-SubCell"/>
</dbReference>
<evidence type="ECO:0000256" key="1">
    <source>
        <dbReference type="ARBA" id="ARBA00004141"/>
    </source>
</evidence>
<accession>A0A4U2YGY2</accession>
<evidence type="ECO:0000256" key="3">
    <source>
        <dbReference type="ARBA" id="ARBA00022989"/>
    </source>
</evidence>
<feature type="transmembrane region" description="Helical" evidence="5">
    <location>
        <begin position="76"/>
        <end position="93"/>
    </location>
</feature>
<evidence type="ECO:0000313" key="8">
    <source>
        <dbReference type="Proteomes" id="UP000307808"/>
    </source>
</evidence>
<evidence type="ECO:0000256" key="5">
    <source>
        <dbReference type="SAM" id="Phobius"/>
    </source>
</evidence>
<feature type="transmembrane region" description="Helical" evidence="5">
    <location>
        <begin position="151"/>
        <end position="171"/>
    </location>
</feature>
<dbReference type="Pfam" id="PF13515">
    <property type="entry name" value="FUSC_2"/>
    <property type="match status" value="1"/>
</dbReference>
<proteinExistence type="predicted"/>
<feature type="transmembrane region" description="Helical" evidence="5">
    <location>
        <begin position="99"/>
        <end position="116"/>
    </location>
</feature>
<evidence type="ECO:0000313" key="7">
    <source>
        <dbReference type="EMBL" id="TKI60286.1"/>
    </source>
</evidence>
<keyword evidence="2 5" id="KW-0812">Transmembrane</keyword>
<feature type="transmembrane region" description="Helical" evidence="5">
    <location>
        <begin position="197"/>
        <end position="216"/>
    </location>
</feature>
<evidence type="ECO:0000256" key="2">
    <source>
        <dbReference type="ARBA" id="ARBA00022692"/>
    </source>
</evidence>
<dbReference type="AlphaFoldDB" id="A0A4U2YGY2"/>
<keyword evidence="3 5" id="KW-1133">Transmembrane helix</keyword>
<comment type="subcellular location">
    <subcellularLocation>
        <location evidence="1">Membrane</location>
        <topology evidence="1">Multi-pass membrane protein</topology>
    </subcellularLocation>
</comment>